<comment type="caution">
    <text evidence="8">The sequence shown here is derived from an EMBL/GenBank/DDBJ whole genome shotgun (WGS) entry which is preliminary data.</text>
</comment>
<reference evidence="8 9" key="1">
    <citation type="submission" date="2020-08" db="EMBL/GenBank/DDBJ databases">
        <title>Sequencing the genomes of 1000 actinobacteria strains.</title>
        <authorList>
            <person name="Klenk H.-P."/>
        </authorList>
    </citation>
    <scope>NUCLEOTIDE SEQUENCE [LARGE SCALE GENOMIC DNA]</scope>
    <source>
        <strain evidence="8 9">DSM 43851</strain>
    </source>
</reference>
<dbReference type="InterPro" id="IPR051202">
    <property type="entry name" value="Peptidase_C40"/>
</dbReference>
<comment type="similarity">
    <text evidence="1">Belongs to the peptidase C40 family.</text>
</comment>
<dbReference type="AlphaFoldDB" id="A0A7W9KDA2"/>
<dbReference type="EMBL" id="JACHIR010000001">
    <property type="protein sequence ID" value="MBB5890456.1"/>
    <property type="molecule type" value="Genomic_DNA"/>
</dbReference>
<dbReference type="GO" id="GO:0008234">
    <property type="term" value="F:cysteine-type peptidase activity"/>
    <property type="evidence" value="ECO:0007669"/>
    <property type="project" value="UniProtKB-KW"/>
</dbReference>
<dbReference type="PANTHER" id="PTHR47053">
    <property type="entry name" value="MUREIN DD-ENDOPEPTIDASE MEPH-RELATED"/>
    <property type="match status" value="1"/>
</dbReference>
<evidence type="ECO:0000256" key="5">
    <source>
        <dbReference type="SAM" id="Coils"/>
    </source>
</evidence>
<evidence type="ECO:0000259" key="7">
    <source>
        <dbReference type="PROSITE" id="PS51935"/>
    </source>
</evidence>
<evidence type="ECO:0000313" key="8">
    <source>
        <dbReference type="EMBL" id="MBB5890456.1"/>
    </source>
</evidence>
<feature type="signal peptide" evidence="6">
    <location>
        <begin position="1"/>
        <end position="32"/>
    </location>
</feature>
<evidence type="ECO:0000256" key="1">
    <source>
        <dbReference type="ARBA" id="ARBA00007074"/>
    </source>
</evidence>
<keyword evidence="6" id="KW-0732">Signal</keyword>
<keyword evidence="3 8" id="KW-0378">Hydrolase</keyword>
<gene>
    <name evidence="8" type="ORF">BJ998_001652</name>
</gene>
<dbReference type="PANTHER" id="PTHR47053:SF1">
    <property type="entry name" value="MUREIN DD-ENDOPEPTIDASE MEPH-RELATED"/>
    <property type="match status" value="1"/>
</dbReference>
<dbReference type="Pfam" id="PF00877">
    <property type="entry name" value="NLPC_P60"/>
    <property type="match status" value="1"/>
</dbReference>
<dbReference type="PROSITE" id="PS51935">
    <property type="entry name" value="NLPC_P60"/>
    <property type="match status" value="1"/>
</dbReference>
<dbReference type="InterPro" id="IPR000064">
    <property type="entry name" value="NLP_P60_dom"/>
</dbReference>
<evidence type="ECO:0000313" key="9">
    <source>
        <dbReference type="Proteomes" id="UP000585638"/>
    </source>
</evidence>
<proteinExistence type="inferred from homology"/>
<keyword evidence="4" id="KW-0788">Thiol protease</keyword>
<feature type="coiled-coil region" evidence="5">
    <location>
        <begin position="38"/>
        <end position="93"/>
    </location>
</feature>
<evidence type="ECO:0000256" key="4">
    <source>
        <dbReference type="ARBA" id="ARBA00022807"/>
    </source>
</evidence>
<evidence type="ECO:0000256" key="6">
    <source>
        <dbReference type="SAM" id="SignalP"/>
    </source>
</evidence>
<keyword evidence="9" id="KW-1185">Reference proteome</keyword>
<dbReference type="Proteomes" id="UP000585638">
    <property type="component" value="Unassembled WGS sequence"/>
</dbReference>
<dbReference type="Gene3D" id="3.90.1720.10">
    <property type="entry name" value="endopeptidase domain like (from Nostoc punctiforme)"/>
    <property type="match status" value="1"/>
</dbReference>
<dbReference type="InterPro" id="IPR038765">
    <property type="entry name" value="Papain-like_cys_pep_sf"/>
</dbReference>
<feature type="chain" id="PRO_5031481236" evidence="6">
    <location>
        <begin position="33"/>
        <end position="349"/>
    </location>
</feature>
<feature type="coiled-coil region" evidence="5">
    <location>
        <begin position="150"/>
        <end position="177"/>
    </location>
</feature>
<keyword evidence="2" id="KW-0645">Protease</keyword>
<name>A0A7W9KDA2_9PSEU</name>
<evidence type="ECO:0000256" key="2">
    <source>
        <dbReference type="ARBA" id="ARBA00022670"/>
    </source>
</evidence>
<evidence type="ECO:0000256" key="3">
    <source>
        <dbReference type="ARBA" id="ARBA00022801"/>
    </source>
</evidence>
<protein>
    <submittedName>
        <fullName evidence="8">Cell wall-associated NlpC family hydrolase</fullName>
    </submittedName>
</protein>
<feature type="domain" description="NlpC/P60" evidence="7">
    <location>
        <begin position="227"/>
        <end position="349"/>
    </location>
</feature>
<sequence>MASNRLKHVMRGALAVSAVATVVGLNPGSAVADPPSNLQDAKTQLDAASKAAEVADQAYLAAQDDLKAKQAEVAKATADIQTYTQQAQDAKAKETQYQGQVDQLASAAYSGVQFTQLSALLTGKSAQDFLDQSSELQFLAQQNAAVMDGYDNAIKTANSAKAKAADAQKKSQEAADAAQKILGELDGKKKAADQAKDQAQSIYNQLDAAAKGLLKGAGDTGVFLGPPGAAGTAMNAAVGERGVPYVWGGTTPNPGFDCSGLMLWSYAKAGIQLPRSAAAQYTVGKAVSLDALQPGDLIFYGSTASNIHHVSMYVGAGKVVHAPTEGEVVKIVPIGNSGSDIFGAKRIVG</sequence>
<dbReference type="GO" id="GO:0006508">
    <property type="term" value="P:proteolysis"/>
    <property type="evidence" value="ECO:0007669"/>
    <property type="project" value="UniProtKB-KW"/>
</dbReference>
<organism evidence="8 9">
    <name type="scientific">Kutzneria kofuensis</name>
    <dbReference type="NCBI Taxonomy" id="103725"/>
    <lineage>
        <taxon>Bacteria</taxon>
        <taxon>Bacillati</taxon>
        <taxon>Actinomycetota</taxon>
        <taxon>Actinomycetes</taxon>
        <taxon>Pseudonocardiales</taxon>
        <taxon>Pseudonocardiaceae</taxon>
        <taxon>Kutzneria</taxon>
    </lineage>
</organism>
<accession>A0A7W9KDA2</accession>
<dbReference type="RefSeq" id="WP_184859928.1">
    <property type="nucleotide sequence ID" value="NZ_BAAAWY010000051.1"/>
</dbReference>
<dbReference type="SUPFAM" id="SSF54001">
    <property type="entry name" value="Cysteine proteinases"/>
    <property type="match status" value="1"/>
</dbReference>
<keyword evidence="5" id="KW-0175">Coiled coil</keyword>